<proteinExistence type="predicted"/>
<name>A0A0A9HL94_ARUDO</name>
<sequence length="32" mass="3824">MERLTLHSISHYCSHSMLHVTKQIGYAYQYLL</sequence>
<accession>A0A0A9HL94</accession>
<dbReference type="AlphaFoldDB" id="A0A0A9HL94"/>
<reference evidence="1" key="2">
    <citation type="journal article" date="2015" name="Data Brief">
        <title>Shoot transcriptome of the giant reed, Arundo donax.</title>
        <authorList>
            <person name="Barrero R.A."/>
            <person name="Guerrero F.D."/>
            <person name="Moolhuijzen P."/>
            <person name="Goolsby J.A."/>
            <person name="Tidwell J."/>
            <person name="Bellgard S.E."/>
            <person name="Bellgard M.I."/>
        </authorList>
    </citation>
    <scope>NUCLEOTIDE SEQUENCE</scope>
    <source>
        <tissue evidence="1">Shoot tissue taken approximately 20 cm above the soil surface</tissue>
    </source>
</reference>
<evidence type="ECO:0000313" key="1">
    <source>
        <dbReference type="EMBL" id="JAE37955.1"/>
    </source>
</evidence>
<dbReference type="EMBL" id="GBRH01159941">
    <property type="protein sequence ID" value="JAE37955.1"/>
    <property type="molecule type" value="Transcribed_RNA"/>
</dbReference>
<organism evidence="1">
    <name type="scientific">Arundo donax</name>
    <name type="common">Giant reed</name>
    <name type="synonym">Donax arundinaceus</name>
    <dbReference type="NCBI Taxonomy" id="35708"/>
    <lineage>
        <taxon>Eukaryota</taxon>
        <taxon>Viridiplantae</taxon>
        <taxon>Streptophyta</taxon>
        <taxon>Embryophyta</taxon>
        <taxon>Tracheophyta</taxon>
        <taxon>Spermatophyta</taxon>
        <taxon>Magnoliopsida</taxon>
        <taxon>Liliopsida</taxon>
        <taxon>Poales</taxon>
        <taxon>Poaceae</taxon>
        <taxon>PACMAD clade</taxon>
        <taxon>Arundinoideae</taxon>
        <taxon>Arundineae</taxon>
        <taxon>Arundo</taxon>
    </lineage>
</organism>
<protein>
    <submittedName>
        <fullName evidence="1">Uncharacterized protein</fullName>
    </submittedName>
</protein>
<reference evidence="1" key="1">
    <citation type="submission" date="2014-09" db="EMBL/GenBank/DDBJ databases">
        <authorList>
            <person name="Magalhaes I.L.F."/>
            <person name="Oliveira U."/>
            <person name="Santos F.R."/>
            <person name="Vidigal T.H.D.A."/>
            <person name="Brescovit A.D."/>
            <person name="Santos A.J."/>
        </authorList>
    </citation>
    <scope>NUCLEOTIDE SEQUENCE</scope>
    <source>
        <tissue evidence="1">Shoot tissue taken approximately 20 cm above the soil surface</tissue>
    </source>
</reference>